<dbReference type="Gene3D" id="3.40.50.2000">
    <property type="entry name" value="Glycogen Phosphorylase B"/>
    <property type="match status" value="2"/>
</dbReference>
<keyword evidence="2" id="KW-0328">Glycosyltransferase</keyword>
<comment type="caution">
    <text evidence="7">The sequence shown here is derived from an EMBL/GenBank/DDBJ whole genome shotgun (WGS) entry which is preliminary data.</text>
</comment>
<organism evidence="7 8">
    <name type="scientific">Streptomyces humidus</name>
    <dbReference type="NCBI Taxonomy" id="52259"/>
    <lineage>
        <taxon>Bacteria</taxon>
        <taxon>Bacillati</taxon>
        <taxon>Actinomycetota</taxon>
        <taxon>Actinomycetes</taxon>
        <taxon>Kitasatosporales</taxon>
        <taxon>Streptomycetaceae</taxon>
        <taxon>Streptomyces</taxon>
    </lineage>
</organism>
<evidence type="ECO:0000256" key="1">
    <source>
        <dbReference type="ARBA" id="ARBA00006962"/>
    </source>
</evidence>
<reference evidence="7" key="2">
    <citation type="submission" date="2020-09" db="EMBL/GenBank/DDBJ databases">
        <authorList>
            <person name="Sun Q."/>
            <person name="Ohkuma M."/>
        </authorList>
    </citation>
    <scope>NUCLEOTIDE SEQUENCE</scope>
    <source>
        <strain evidence="7">JCM 4386</strain>
    </source>
</reference>
<keyword evidence="8" id="KW-1185">Reference proteome</keyword>
<dbReference type="RefSeq" id="WP_190151582.1">
    <property type="nucleotide sequence ID" value="NZ_BMTL01000022.1"/>
</dbReference>
<dbReference type="GO" id="GO:0016758">
    <property type="term" value="F:hexosyltransferase activity"/>
    <property type="evidence" value="ECO:0007669"/>
    <property type="project" value="UniProtKB-ARBA"/>
</dbReference>
<dbReference type="AlphaFoldDB" id="A0A918L4Y6"/>
<protein>
    <submittedName>
        <fullName evidence="7">Glycosyl transferase</fullName>
    </submittedName>
</protein>
<proteinExistence type="inferred from homology"/>
<feature type="domain" description="Erythromycin biosynthesis protein CIII-like N-terminal" evidence="6">
    <location>
        <begin position="22"/>
        <end position="246"/>
    </location>
</feature>
<dbReference type="InterPro" id="IPR048284">
    <property type="entry name" value="EryCIII-like_N"/>
</dbReference>
<dbReference type="CDD" id="cd03784">
    <property type="entry name" value="GT1_Gtf-like"/>
    <property type="match status" value="1"/>
</dbReference>
<evidence type="ECO:0000313" key="7">
    <source>
        <dbReference type="EMBL" id="GGS05409.1"/>
    </source>
</evidence>
<sequence length="410" mass="44490">MRVLITPFPWVPHYYPIVPFAWACVLAGHEVRVAAMPSLTDVVTRTGLPAAPVGPDPAEAFRRAGVDFTPPRGSRRAERPRQAWPRDWPAHPERLSEQQRDYFRKIGLFASLMADAQLDDLVSLARDWRADVVVHDGTQFAGPVAAEALGLPNVRYLLGYPGQLRVDTSYGKDLVPEFPPLFERFGVAPRTEPTAWLDPSPPGVQYPWAPDARVLAMRYVPYNGPGELPGWLGEPPAKRRVCMTWGHTTAEWEGPALVGFIRRTIDAVLGLDVELVLVLSETLRDLLGEQPAGVRVAVGVPMNAVLPSCAAVVHHAGPGTTMAAAALGVPQLMITNHPHNAAMAARIAATGAGRHLLLEEAPEGTREIGAEVAALLEKPSFREDAARLRSGIASQPSPADVVTRVEELVR</sequence>
<dbReference type="SUPFAM" id="SSF53756">
    <property type="entry name" value="UDP-Glycosyltransferase/glycogen phosphorylase"/>
    <property type="match status" value="1"/>
</dbReference>
<feature type="region of interest" description="Disordered" evidence="4">
    <location>
        <begin position="61"/>
        <end position="89"/>
    </location>
</feature>
<dbReference type="EMBL" id="BMTL01000022">
    <property type="protein sequence ID" value="GGS05409.1"/>
    <property type="molecule type" value="Genomic_DNA"/>
</dbReference>
<reference evidence="7" key="1">
    <citation type="journal article" date="2014" name="Int. J. Syst. Evol. Microbiol.">
        <title>Complete genome sequence of Corynebacterium casei LMG S-19264T (=DSM 44701T), isolated from a smear-ripened cheese.</title>
        <authorList>
            <consortium name="US DOE Joint Genome Institute (JGI-PGF)"/>
            <person name="Walter F."/>
            <person name="Albersmeier A."/>
            <person name="Kalinowski J."/>
            <person name="Ruckert C."/>
        </authorList>
    </citation>
    <scope>NUCLEOTIDE SEQUENCE</scope>
    <source>
        <strain evidence="7">JCM 4386</strain>
    </source>
</reference>
<evidence type="ECO:0000256" key="4">
    <source>
        <dbReference type="SAM" id="MobiDB-lite"/>
    </source>
</evidence>
<evidence type="ECO:0000259" key="5">
    <source>
        <dbReference type="Pfam" id="PF06722"/>
    </source>
</evidence>
<evidence type="ECO:0000256" key="2">
    <source>
        <dbReference type="ARBA" id="ARBA00022676"/>
    </source>
</evidence>
<dbReference type="InterPro" id="IPR002213">
    <property type="entry name" value="UDP_glucos_trans"/>
</dbReference>
<dbReference type="Proteomes" id="UP000606194">
    <property type="component" value="Unassembled WGS sequence"/>
</dbReference>
<dbReference type="Pfam" id="PF06722">
    <property type="entry name" value="EryCIII-like_C"/>
    <property type="match status" value="1"/>
</dbReference>
<feature type="domain" description="Erythromycin biosynthesis protein CIII-like C-terminal" evidence="5">
    <location>
        <begin position="263"/>
        <end position="408"/>
    </location>
</feature>
<dbReference type="PANTHER" id="PTHR48050">
    <property type="entry name" value="STEROL 3-BETA-GLUCOSYLTRANSFERASE"/>
    <property type="match status" value="1"/>
</dbReference>
<dbReference type="Pfam" id="PF21036">
    <property type="entry name" value="EryCIII-like_N"/>
    <property type="match status" value="1"/>
</dbReference>
<dbReference type="InterPro" id="IPR010610">
    <property type="entry name" value="EryCIII-like_C"/>
</dbReference>
<keyword evidence="3 7" id="KW-0808">Transferase</keyword>
<evidence type="ECO:0000256" key="3">
    <source>
        <dbReference type="ARBA" id="ARBA00022679"/>
    </source>
</evidence>
<comment type="similarity">
    <text evidence="1">Belongs to the glycosyltransferase 28 family.</text>
</comment>
<evidence type="ECO:0000259" key="6">
    <source>
        <dbReference type="Pfam" id="PF21036"/>
    </source>
</evidence>
<dbReference type="GO" id="GO:0008194">
    <property type="term" value="F:UDP-glycosyltransferase activity"/>
    <property type="evidence" value="ECO:0007669"/>
    <property type="project" value="InterPro"/>
</dbReference>
<name>A0A918L4Y6_9ACTN</name>
<accession>A0A918L4Y6</accession>
<dbReference type="GO" id="GO:0017000">
    <property type="term" value="P:antibiotic biosynthetic process"/>
    <property type="evidence" value="ECO:0007669"/>
    <property type="project" value="UniProtKB-ARBA"/>
</dbReference>
<gene>
    <name evidence="7" type="ORF">GCM10010269_50380</name>
</gene>
<dbReference type="InterPro" id="IPR050426">
    <property type="entry name" value="Glycosyltransferase_28"/>
</dbReference>
<evidence type="ECO:0000313" key="8">
    <source>
        <dbReference type="Proteomes" id="UP000606194"/>
    </source>
</evidence>
<dbReference type="PANTHER" id="PTHR48050:SF13">
    <property type="entry name" value="STEROL 3-BETA-GLUCOSYLTRANSFERASE UGT80A2"/>
    <property type="match status" value="1"/>
</dbReference>